<dbReference type="OrthoDB" id="439917at2759"/>
<dbReference type="KEGG" id="mlr:MELLADRAFT_65006"/>
<feature type="domain" description="Protein CPL1-like" evidence="2">
    <location>
        <begin position="257"/>
        <end position="314"/>
    </location>
</feature>
<dbReference type="HOGENOM" id="CLU_934260_0_0_1"/>
<gene>
    <name evidence="3" type="ORF">MELLADRAFT_65006</name>
</gene>
<dbReference type="eggNOG" id="ENOG502SA2G">
    <property type="taxonomic scope" value="Eukaryota"/>
</dbReference>
<dbReference type="InterPro" id="IPR048661">
    <property type="entry name" value="CPL1-like"/>
</dbReference>
<evidence type="ECO:0000259" key="2">
    <source>
        <dbReference type="Pfam" id="PF21671"/>
    </source>
</evidence>
<dbReference type="EMBL" id="GL883119">
    <property type="protein sequence ID" value="EGG04316.1"/>
    <property type="molecule type" value="Genomic_DNA"/>
</dbReference>
<accession>F4RTL9</accession>
<dbReference type="AlphaFoldDB" id="F4RTL9"/>
<keyword evidence="4" id="KW-1185">Reference proteome</keyword>
<evidence type="ECO:0000256" key="1">
    <source>
        <dbReference type="SAM" id="SignalP"/>
    </source>
</evidence>
<dbReference type="RefSeq" id="XP_007412445.1">
    <property type="nucleotide sequence ID" value="XM_007412383.1"/>
</dbReference>
<dbReference type="GeneID" id="18930355"/>
<protein>
    <recommendedName>
        <fullName evidence="2">Protein CPL1-like domain-containing protein</fullName>
    </recommendedName>
</protein>
<dbReference type="InParanoid" id="F4RTL9"/>
<reference evidence="4" key="1">
    <citation type="journal article" date="2011" name="Proc. Natl. Acad. Sci. U.S.A.">
        <title>Obligate biotrophy features unraveled by the genomic analysis of rust fungi.</title>
        <authorList>
            <person name="Duplessis S."/>
            <person name="Cuomo C.A."/>
            <person name="Lin Y.-C."/>
            <person name="Aerts A."/>
            <person name="Tisserant E."/>
            <person name="Veneault-Fourrey C."/>
            <person name="Joly D.L."/>
            <person name="Hacquard S."/>
            <person name="Amselem J."/>
            <person name="Cantarel B.L."/>
            <person name="Chiu R."/>
            <person name="Coutinho P.M."/>
            <person name="Feau N."/>
            <person name="Field M."/>
            <person name="Frey P."/>
            <person name="Gelhaye E."/>
            <person name="Goldberg J."/>
            <person name="Grabherr M.G."/>
            <person name="Kodira C.D."/>
            <person name="Kohler A."/>
            <person name="Kuees U."/>
            <person name="Lindquist E.A."/>
            <person name="Lucas S.M."/>
            <person name="Mago R."/>
            <person name="Mauceli E."/>
            <person name="Morin E."/>
            <person name="Murat C."/>
            <person name="Pangilinan J.L."/>
            <person name="Park R."/>
            <person name="Pearson M."/>
            <person name="Quesneville H."/>
            <person name="Rouhier N."/>
            <person name="Sakthikumar S."/>
            <person name="Salamov A.A."/>
            <person name="Schmutz J."/>
            <person name="Selles B."/>
            <person name="Shapiro H."/>
            <person name="Tanguay P."/>
            <person name="Tuskan G.A."/>
            <person name="Henrissat B."/>
            <person name="Van de Peer Y."/>
            <person name="Rouze P."/>
            <person name="Ellis J.G."/>
            <person name="Dodds P.N."/>
            <person name="Schein J.E."/>
            <person name="Zhong S."/>
            <person name="Hamelin R.C."/>
            <person name="Grigoriev I.V."/>
            <person name="Szabo L.J."/>
            <person name="Martin F."/>
        </authorList>
    </citation>
    <scope>NUCLEOTIDE SEQUENCE [LARGE SCALE GENOMIC DNA]</scope>
    <source>
        <strain evidence="4">98AG31 / pathotype 3-4-7</strain>
    </source>
</reference>
<dbReference type="VEuPathDB" id="FungiDB:MELLADRAFT_65006"/>
<dbReference type="PANTHER" id="PTHR35192">
    <property type="entry name" value="PROTEIN, PUTATIVE-RELATED"/>
    <property type="match status" value="1"/>
</dbReference>
<name>F4RTL9_MELLP</name>
<sequence length="319" mass="32882">MLQQTLRNLILIISAAAISARSLHEFAPIIPLQQGRSHFKEGVLIPQGFPASLESIPTSTVAAASTIRANIPSNRRAKKLNARHGIVPTPVVHANVEICLDLSITVLGIPIIDLRAVSGLTASISSHGISAQQLAVVQSSVLSQLQASARLASSAYACSSACDSSICQSSSFDKKNKACTLTPKQLSPTSSVLGSLIGNLALQGSGSSDYCSLCPSKCAATPSARARRVKRSQVALGLCPVGLSACPISPFSSSKGYECIDTHEEIESCGGCSTTGEGINCNTVPGVKFAGCAAGQCLAFSCEKGFKLTADQTCVAATT</sequence>
<keyword evidence="1" id="KW-0732">Signal</keyword>
<organism evidence="4">
    <name type="scientific">Melampsora larici-populina (strain 98AG31 / pathotype 3-4-7)</name>
    <name type="common">Poplar leaf rust fungus</name>
    <dbReference type="NCBI Taxonomy" id="747676"/>
    <lineage>
        <taxon>Eukaryota</taxon>
        <taxon>Fungi</taxon>
        <taxon>Dikarya</taxon>
        <taxon>Basidiomycota</taxon>
        <taxon>Pucciniomycotina</taxon>
        <taxon>Pucciniomycetes</taxon>
        <taxon>Pucciniales</taxon>
        <taxon>Melampsoraceae</taxon>
        <taxon>Melampsora</taxon>
    </lineage>
</organism>
<evidence type="ECO:0000313" key="4">
    <source>
        <dbReference type="Proteomes" id="UP000001072"/>
    </source>
</evidence>
<dbReference type="Proteomes" id="UP000001072">
    <property type="component" value="Unassembled WGS sequence"/>
</dbReference>
<dbReference type="Pfam" id="PF21671">
    <property type="entry name" value="CPL1-like"/>
    <property type="match status" value="1"/>
</dbReference>
<proteinExistence type="predicted"/>
<feature type="chain" id="PRO_5003321781" description="Protein CPL1-like domain-containing protein" evidence="1">
    <location>
        <begin position="21"/>
        <end position="319"/>
    </location>
</feature>
<dbReference type="PANTHER" id="PTHR35192:SF2">
    <property type="entry name" value="APPLE DOMAIN-CONTAINING PROTEIN"/>
    <property type="match status" value="1"/>
</dbReference>
<dbReference type="InterPro" id="IPR038955">
    <property type="entry name" value="PriA/CPL1_fungi"/>
</dbReference>
<feature type="signal peptide" evidence="1">
    <location>
        <begin position="1"/>
        <end position="20"/>
    </location>
</feature>
<evidence type="ECO:0000313" key="3">
    <source>
        <dbReference type="EMBL" id="EGG04316.1"/>
    </source>
</evidence>